<dbReference type="PIRSF" id="PIRSF000915">
    <property type="entry name" value="PGP-type_phosphatase"/>
    <property type="match status" value="1"/>
</dbReference>
<keyword evidence="3" id="KW-1185">Reference proteome</keyword>
<dbReference type="Gene3D" id="3.40.50.1000">
    <property type="entry name" value="HAD superfamily/HAD-like"/>
    <property type="match status" value="2"/>
</dbReference>
<gene>
    <name evidence="2" type="ORF">GCM10015535_18450</name>
</gene>
<dbReference type="PANTHER" id="PTHR19288:SF95">
    <property type="entry name" value="D-GLYCEROL 3-PHOSPHATE PHOSPHATASE"/>
    <property type="match status" value="1"/>
</dbReference>
<dbReference type="Proteomes" id="UP000660675">
    <property type="component" value="Unassembled WGS sequence"/>
</dbReference>
<evidence type="ECO:0008006" key="4">
    <source>
        <dbReference type="Google" id="ProtNLM"/>
    </source>
</evidence>
<evidence type="ECO:0000313" key="3">
    <source>
        <dbReference type="Proteomes" id="UP000660675"/>
    </source>
</evidence>
<organism evidence="2 3">
    <name type="scientific">Streptomyces gelaticus</name>
    <dbReference type="NCBI Taxonomy" id="285446"/>
    <lineage>
        <taxon>Bacteria</taxon>
        <taxon>Bacillati</taxon>
        <taxon>Actinomycetota</taxon>
        <taxon>Actinomycetes</taxon>
        <taxon>Kitasatosporales</taxon>
        <taxon>Streptomycetaceae</taxon>
        <taxon>Streptomyces</taxon>
    </lineage>
</organism>
<dbReference type="Pfam" id="PF13242">
    <property type="entry name" value="Hydrolase_like"/>
    <property type="match status" value="1"/>
</dbReference>
<sequence>MTSLIDRYDLILLDIDGVLVLGQQPIPGAAETVAAVRTKGVPLRFTTNSPRRRPGEAAEMLNKAGIKATADEVVTPTGIAAATLAQRLPPGAAVLVVGSDALRDEVAAVGLKPVNSADDRPQAVVQGFAPTIDWPSLAEAALTLQRPETLWLATNLDETWPSERGPVPGNGAFIAALTAATGREPDLSVGKPEPTLFHQQARAHNAQHPLVVGDRLDTDIEGGRRAGFDTLLVLTGVTTPGMLANSDVHPTYIGESITHLLAEPAALTDAVRR</sequence>
<comment type="caution">
    <text evidence="2">The sequence shown here is derived from an EMBL/GenBank/DDBJ whole genome shotgun (WGS) entry which is preliminary data.</text>
</comment>
<protein>
    <recommendedName>
        <fullName evidence="4">HAD-IIA family hydrolase</fullName>
    </recommendedName>
</protein>
<reference evidence="3" key="1">
    <citation type="journal article" date="2019" name="Int. J. Syst. Evol. Microbiol.">
        <title>The Global Catalogue of Microorganisms (GCM) 10K type strain sequencing project: providing services to taxonomists for standard genome sequencing and annotation.</title>
        <authorList>
            <consortium name="The Broad Institute Genomics Platform"/>
            <consortium name="The Broad Institute Genome Sequencing Center for Infectious Disease"/>
            <person name="Wu L."/>
            <person name="Ma J."/>
        </authorList>
    </citation>
    <scope>NUCLEOTIDE SEQUENCE [LARGE SCALE GENOMIC DNA]</scope>
    <source>
        <strain evidence="3">JCM 4376</strain>
    </source>
</reference>
<proteinExistence type="inferred from homology"/>
<dbReference type="InterPro" id="IPR023214">
    <property type="entry name" value="HAD_sf"/>
</dbReference>
<dbReference type="EMBL" id="BMTF01000005">
    <property type="protein sequence ID" value="GGV80420.1"/>
    <property type="molecule type" value="Genomic_DNA"/>
</dbReference>
<name>A0ABQ2VVJ3_9ACTN</name>
<evidence type="ECO:0000256" key="1">
    <source>
        <dbReference type="PIRNR" id="PIRNR000915"/>
    </source>
</evidence>
<comment type="similarity">
    <text evidence="1">Belongs to the HAD-like hydrolase superfamily.</text>
</comment>
<dbReference type="PANTHER" id="PTHR19288">
    <property type="entry name" value="4-NITROPHENYLPHOSPHATASE-RELATED"/>
    <property type="match status" value="1"/>
</dbReference>
<accession>A0ABQ2VVJ3</accession>
<dbReference type="InterPro" id="IPR036412">
    <property type="entry name" value="HAD-like_sf"/>
</dbReference>
<dbReference type="NCBIfam" id="TIGR01460">
    <property type="entry name" value="HAD-SF-IIA"/>
    <property type="match status" value="1"/>
</dbReference>
<evidence type="ECO:0000313" key="2">
    <source>
        <dbReference type="EMBL" id="GGV80420.1"/>
    </source>
</evidence>
<dbReference type="SUPFAM" id="SSF56784">
    <property type="entry name" value="HAD-like"/>
    <property type="match status" value="1"/>
</dbReference>
<dbReference type="InterPro" id="IPR006357">
    <property type="entry name" value="HAD-SF_hydro_IIA"/>
</dbReference>
<dbReference type="RefSeq" id="WP_189543038.1">
    <property type="nucleotide sequence ID" value="NZ_BMTF01000005.1"/>
</dbReference>
<dbReference type="Pfam" id="PF13344">
    <property type="entry name" value="Hydrolase_6"/>
    <property type="match status" value="1"/>
</dbReference>